<dbReference type="EMBL" id="LNCD01000012">
    <property type="protein sequence ID" value="KWV59361.1"/>
    <property type="molecule type" value="Genomic_DNA"/>
</dbReference>
<dbReference type="PANTHER" id="PTHR37844:SF2">
    <property type="entry name" value="SER_THR PROTEIN PHOSPHATASE SUPERFAMILY (AFU_ORTHOLOGUE AFUA_1G14840)"/>
    <property type="match status" value="1"/>
</dbReference>
<organism evidence="2 3">
    <name type="scientific">Rhizobium altiplani</name>
    <dbReference type="NCBI Taxonomy" id="1864509"/>
    <lineage>
        <taxon>Bacteria</taxon>
        <taxon>Pseudomonadati</taxon>
        <taxon>Pseudomonadota</taxon>
        <taxon>Alphaproteobacteria</taxon>
        <taxon>Hyphomicrobiales</taxon>
        <taxon>Rhizobiaceae</taxon>
        <taxon>Rhizobium/Agrobacterium group</taxon>
        <taxon>Rhizobium</taxon>
    </lineage>
</organism>
<dbReference type="GO" id="GO:0016787">
    <property type="term" value="F:hydrolase activity"/>
    <property type="evidence" value="ECO:0007669"/>
    <property type="project" value="InterPro"/>
</dbReference>
<evidence type="ECO:0000313" key="2">
    <source>
        <dbReference type="EMBL" id="KWV59361.1"/>
    </source>
</evidence>
<protein>
    <submittedName>
        <fullName evidence="2">Phosphatase</fullName>
    </submittedName>
</protein>
<sequence length="255" mass="28981">MKIWVFSDVHLEFGKPFSAAPPDDIDVIVCAGDVLDRGVVPSIEWLAKSLGPELPLIFVAGNHEFYRSFLTDSIAAANALRDHYPNIYFLDDRDVVIEDVLFAGATLWTDFRLFDSNPETSMWSAQQGMKDYKRINLSKQPFRKFKPIHAFRRHGASMKLLTESLGRAAVRKKVVVTHHAPSSRSISRWFRDDPLAPCYASDCDDFIREAEPDLWVHGHVHQKLDYMLGFTRIVCNPRGYPGEATGFDPDLVIEI</sequence>
<dbReference type="PANTHER" id="PTHR37844">
    <property type="entry name" value="SER/THR PROTEIN PHOSPHATASE SUPERFAMILY (AFU_ORTHOLOGUE AFUA_1G14840)"/>
    <property type="match status" value="1"/>
</dbReference>
<evidence type="ECO:0000259" key="1">
    <source>
        <dbReference type="Pfam" id="PF00149"/>
    </source>
</evidence>
<dbReference type="Proteomes" id="UP000068164">
    <property type="component" value="Unassembled WGS sequence"/>
</dbReference>
<name>A0A125QA46_9HYPH</name>
<dbReference type="RefSeq" id="WP_062368576.1">
    <property type="nucleotide sequence ID" value="NZ_LNCD01000012.1"/>
</dbReference>
<dbReference type="InterPro" id="IPR029052">
    <property type="entry name" value="Metallo-depent_PP-like"/>
</dbReference>
<proteinExistence type="predicted"/>
<dbReference type="Gene3D" id="3.60.21.10">
    <property type="match status" value="1"/>
</dbReference>
<feature type="domain" description="Calcineurin-like phosphoesterase" evidence="1">
    <location>
        <begin position="1"/>
        <end position="222"/>
    </location>
</feature>
<dbReference type="OrthoDB" id="356681at2"/>
<dbReference type="Pfam" id="PF00149">
    <property type="entry name" value="Metallophos"/>
    <property type="match status" value="1"/>
</dbReference>
<evidence type="ECO:0000313" key="3">
    <source>
        <dbReference type="Proteomes" id="UP000068164"/>
    </source>
</evidence>
<keyword evidence="3" id="KW-1185">Reference proteome</keyword>
<dbReference type="InterPro" id="IPR004843">
    <property type="entry name" value="Calcineurin-like_PHP"/>
</dbReference>
<accession>A0A125QA46</accession>
<dbReference type="SUPFAM" id="SSF56300">
    <property type="entry name" value="Metallo-dependent phosphatases"/>
    <property type="match status" value="1"/>
</dbReference>
<gene>
    <name evidence="2" type="ORF">AS026_28665</name>
</gene>
<comment type="caution">
    <text evidence="2">The sequence shown here is derived from an EMBL/GenBank/DDBJ whole genome shotgun (WGS) entry which is preliminary data.</text>
</comment>
<dbReference type="AlphaFoldDB" id="A0A125QA46"/>
<reference evidence="2 3" key="1">
    <citation type="submission" date="2015-11" db="EMBL/GenBank/DDBJ databases">
        <title>Draft Genome Sequence of the Strain BR 10423 (Rhizobium sp.) isolated from nodules of Mimosa pudica.</title>
        <authorList>
            <person name="Barauna A.C."/>
            <person name="Zilli J.E."/>
            <person name="Simoes-Araujo J.L."/>
            <person name="Reis V.M."/>
            <person name="James E.K."/>
            <person name="Reis F.B.Jr."/>
            <person name="Rouws L.F."/>
            <person name="Passos S.R."/>
            <person name="Gois S.R."/>
        </authorList>
    </citation>
    <scope>NUCLEOTIDE SEQUENCE [LARGE SCALE GENOMIC DNA]</scope>
    <source>
        <strain evidence="2 3">BR10423</strain>
    </source>
</reference>